<accession>S7ZCL3</accession>
<organism evidence="1 2">
    <name type="scientific">Penicillium oxalicum (strain 114-2 / CGMCC 5302)</name>
    <name type="common">Penicillium decumbens</name>
    <dbReference type="NCBI Taxonomy" id="933388"/>
    <lineage>
        <taxon>Eukaryota</taxon>
        <taxon>Fungi</taxon>
        <taxon>Dikarya</taxon>
        <taxon>Ascomycota</taxon>
        <taxon>Pezizomycotina</taxon>
        <taxon>Eurotiomycetes</taxon>
        <taxon>Eurotiomycetidae</taxon>
        <taxon>Eurotiales</taxon>
        <taxon>Aspergillaceae</taxon>
        <taxon>Penicillium</taxon>
    </lineage>
</organism>
<keyword evidence="2" id="KW-1185">Reference proteome</keyword>
<dbReference type="Proteomes" id="UP000019376">
    <property type="component" value="Unassembled WGS sequence"/>
</dbReference>
<dbReference type="HOGENOM" id="CLU_2559008_0_0_1"/>
<name>S7ZCL3_PENO1</name>
<protein>
    <submittedName>
        <fullName evidence="1">Uncharacterized protein</fullName>
    </submittedName>
</protein>
<reference evidence="1 2" key="1">
    <citation type="journal article" date="2013" name="PLoS ONE">
        <title>Genomic and secretomic analyses reveal unique features of the lignocellulolytic enzyme system of Penicillium decumbens.</title>
        <authorList>
            <person name="Liu G."/>
            <person name="Zhang L."/>
            <person name="Wei X."/>
            <person name="Zou G."/>
            <person name="Qin Y."/>
            <person name="Ma L."/>
            <person name="Li J."/>
            <person name="Zheng H."/>
            <person name="Wang S."/>
            <person name="Wang C."/>
            <person name="Xun L."/>
            <person name="Zhao G.-P."/>
            <person name="Zhou Z."/>
            <person name="Qu Y."/>
        </authorList>
    </citation>
    <scope>NUCLEOTIDE SEQUENCE [LARGE SCALE GENOMIC DNA]</scope>
    <source>
        <strain evidence="2">114-2 / CGMCC 5302</strain>
    </source>
</reference>
<gene>
    <name evidence="1" type="ORF">PDE_01378</name>
</gene>
<evidence type="ECO:0000313" key="2">
    <source>
        <dbReference type="Proteomes" id="UP000019376"/>
    </source>
</evidence>
<dbReference type="EMBL" id="KB644409">
    <property type="protein sequence ID" value="EPS26441.1"/>
    <property type="molecule type" value="Genomic_DNA"/>
</dbReference>
<evidence type="ECO:0000313" key="1">
    <source>
        <dbReference type="EMBL" id="EPS26441.1"/>
    </source>
</evidence>
<dbReference type="AlphaFoldDB" id="S7ZCL3"/>
<sequence>METVPSHRLVYAFPHGCGQRGNENLARFRGTNGDQFWNINVASGPPRASGSLHEASVNFDACGGAPCLHDACPLQKSNGATP</sequence>
<proteinExistence type="predicted"/>